<evidence type="ECO:0000256" key="1">
    <source>
        <dbReference type="ARBA" id="ARBA00022729"/>
    </source>
</evidence>
<comment type="caution">
    <text evidence="3">The sequence shown here is derived from an EMBL/GenBank/DDBJ whole genome shotgun (WGS) entry which is preliminary data.</text>
</comment>
<keyword evidence="1" id="KW-0732">Signal</keyword>
<reference evidence="3 4" key="1">
    <citation type="submission" date="2019-01" db="EMBL/GenBank/DDBJ databases">
        <authorList>
            <person name="Chen W.-M."/>
        </authorList>
    </citation>
    <scope>NUCLEOTIDE SEQUENCE [LARGE SCALE GENOMIC DNA]</scope>
    <source>
        <strain evidence="3 4">FSY-15</strain>
    </source>
</reference>
<feature type="domain" description="Gingipain" evidence="2">
    <location>
        <begin position="379"/>
        <end position="741"/>
    </location>
</feature>
<keyword evidence="4" id="KW-1185">Reference proteome</keyword>
<dbReference type="InterPro" id="IPR029031">
    <property type="entry name" value="Gingipain_N_sf"/>
</dbReference>
<dbReference type="InterPro" id="IPR029030">
    <property type="entry name" value="Caspase-like_dom_sf"/>
</dbReference>
<dbReference type="GO" id="GO:0006508">
    <property type="term" value="P:proteolysis"/>
    <property type="evidence" value="ECO:0007669"/>
    <property type="project" value="InterPro"/>
</dbReference>
<dbReference type="EMBL" id="SACY01000002">
    <property type="protein sequence ID" value="RVU25784.1"/>
    <property type="molecule type" value="Genomic_DNA"/>
</dbReference>
<dbReference type="GO" id="GO:0008234">
    <property type="term" value="F:cysteine-type peptidase activity"/>
    <property type="evidence" value="ECO:0007669"/>
    <property type="project" value="InterPro"/>
</dbReference>
<protein>
    <recommendedName>
        <fullName evidence="2">Gingipain domain-containing protein</fullName>
    </recommendedName>
</protein>
<accession>A0A437PU50</accession>
<proteinExistence type="predicted"/>
<evidence type="ECO:0000259" key="2">
    <source>
        <dbReference type="Pfam" id="PF01364"/>
    </source>
</evidence>
<name>A0A437PU50_9BACT</name>
<dbReference type="AlphaFoldDB" id="A0A437PU50"/>
<evidence type="ECO:0000313" key="3">
    <source>
        <dbReference type="EMBL" id="RVU25784.1"/>
    </source>
</evidence>
<evidence type="ECO:0000313" key="4">
    <source>
        <dbReference type="Proteomes" id="UP000282832"/>
    </source>
</evidence>
<organism evidence="3 4">
    <name type="scientific">Sandaracinomonas limnophila</name>
    <dbReference type="NCBI Taxonomy" id="1862386"/>
    <lineage>
        <taxon>Bacteria</taxon>
        <taxon>Pseudomonadati</taxon>
        <taxon>Bacteroidota</taxon>
        <taxon>Cytophagia</taxon>
        <taxon>Cytophagales</taxon>
        <taxon>Flectobacillaceae</taxon>
        <taxon>Sandaracinomonas</taxon>
    </lineage>
</organism>
<dbReference type="Pfam" id="PF01364">
    <property type="entry name" value="Peptidase_C25"/>
    <property type="match status" value="1"/>
</dbReference>
<dbReference type="SUPFAM" id="SSF52129">
    <property type="entry name" value="Caspase-like"/>
    <property type="match status" value="1"/>
</dbReference>
<dbReference type="Gene3D" id="3.40.50.1460">
    <property type="match status" value="1"/>
</dbReference>
<dbReference type="OrthoDB" id="9809780at2"/>
<dbReference type="Proteomes" id="UP000282832">
    <property type="component" value="Unassembled WGS sequence"/>
</dbReference>
<gene>
    <name evidence="3" type="ORF">EOJ36_05035</name>
</gene>
<dbReference type="RefSeq" id="WP_127802985.1">
    <property type="nucleotide sequence ID" value="NZ_SACY01000002.1"/>
</dbReference>
<sequence>MQVFNQLKFLPKFFLIQLFGLIISFASYSQDFSKGRWFKLFIPKEGLQKIDGNWFIQHNIPLSSLNTEKIAIYSEQNSNQVDGISPIDPKNLKNLKKTPVLQIGLEDKIFNAEDKLFFAIKTFESIYSDSTFCYVQLDEAISNWASAEKSTASGNSTNFAYEKLTWKEEKFNFLQSGQLWISEPFYKGEQKKINFPLKDFVPNEKNILKVDLFASSIYPSQISITTNLGNITQTFEPISGERYDKKAEKKSVVQSGRASNSIANFETTFQFESKAGSGNIGKVNFWYPKKLTGIENNTWYEFHDFNPNLKLENTNNNTQIWSLQKDGFHYWGNGNSIIKISGDSTSLVLASNSENAAEPKFLNKLENFNTDLATGTELLILCPKEFENASKNLASYKIEKGIKTEIRIPENIYTAFSAGKLDPNAIRNYIFEQKKIKKSQLKYLLLFSDASVDVKEKNILSKNDLSISKIPSFESTESLYPLNSYVSDDFYGILTDSLGQWDQDFNSFSPMEIGIGRIPAKSIAEAEMMVNKLIEGQKHPNHQLTFVADDEDSNIHIIDSESFSKKISANMPEIPIQKLYIDEYPMKQSNGIYTSPEANKKLVDLFYKDAGFIHFMGHGSESGWTDEKILTINDIVSLKNKNNLPILFTATCQFAKFDNPYILSGAEALLCSDTGGSQAIIGTSRPVFQSNNFTFGNNFYELAAQHKSEKNYRIGDLVKDTKNAGKGQIGNRNIVLLGDPSSSIPWNYQKLTIDKTDFTLGKANEIIIHNSLNSEITGNLRVSLSNIPTQTLGTKSPKFNFLQSGNDLLIKEISLKPGSNKINIPAFTLQELVSEEITIQFSKSNNSNENYLGTMKFPIKKGIQNVIDKEGPNIVQSKFNDNFFTISDSSGIGQLLATNQKSYVTINDSLQYPIDTFVKDFKQLNQWSVEIDESILSVGENKIIFNVSDLLQNETKKDFRITYDKSFENPLKVYPNPYIDQFTIQLKSVNLWTNYPYKLIIYDVIGNQVEEINGRFLDGNEVVRPQNLRPKQIYFYKIEILEPVNRFTKSYFGKIFPIN</sequence>
<dbReference type="Gene3D" id="3.40.50.10390">
    <property type="entry name" value="Gingipain r, domain 1"/>
    <property type="match status" value="1"/>
</dbReference>
<dbReference type="InterPro" id="IPR001769">
    <property type="entry name" value="Gingipain"/>
</dbReference>
<dbReference type="CDD" id="cd02258">
    <property type="entry name" value="Peptidase_C25_N"/>
    <property type="match status" value="1"/>
</dbReference>